<evidence type="ECO:0000313" key="3">
    <source>
        <dbReference type="EMBL" id="OYQ16985.1"/>
    </source>
</evidence>
<dbReference type="Proteomes" id="UP000216361">
    <property type="component" value="Unassembled WGS sequence"/>
</dbReference>
<comment type="caution">
    <text evidence="3">The sequence shown here is derived from an EMBL/GenBank/DDBJ whole genome shotgun (WGS) entry which is preliminary data.</text>
</comment>
<dbReference type="Pfam" id="PF00565">
    <property type="entry name" value="SNase"/>
    <property type="match status" value="1"/>
</dbReference>
<dbReference type="InterPro" id="IPR035437">
    <property type="entry name" value="SNase_OB-fold_sf"/>
</dbReference>
<protein>
    <recommendedName>
        <fullName evidence="2">TNase-like domain-containing protein</fullName>
    </recommendedName>
</protein>
<dbReference type="InterPro" id="IPR016071">
    <property type="entry name" value="Staphylococal_nuclease_OB-fold"/>
</dbReference>
<accession>A0A255XKP2</accession>
<feature type="region of interest" description="Disordered" evidence="1">
    <location>
        <begin position="12"/>
        <end position="34"/>
    </location>
</feature>
<name>A0A255XKP2_9PROT</name>
<keyword evidence="4" id="KW-1185">Reference proteome</keyword>
<gene>
    <name evidence="3" type="ORF">CHR90_18665</name>
</gene>
<feature type="domain" description="TNase-like" evidence="2">
    <location>
        <begin position="78"/>
        <end position="193"/>
    </location>
</feature>
<dbReference type="AlphaFoldDB" id="A0A255XKP2"/>
<dbReference type="Gene3D" id="2.40.50.90">
    <property type="match status" value="1"/>
</dbReference>
<sequence length="195" mass="20592">MNMLNPLARLARLKSGPAPARSKRAALPPPPRRRWPRPSFLSALALAAVIAAGWFGTRPDDAPPCPGDTALTGPACAVDGDTLSLGGHITGQRCGGGQLVRLWGVNAPESGTPGYRQSRAALQSLVEGRTVACQRVDTDDHNRPVARCCTAKADLSHTQTRAGWAWDYPKYSKGAFAAAEAEAKRDGVGIWGKGE</sequence>
<evidence type="ECO:0000259" key="2">
    <source>
        <dbReference type="PROSITE" id="PS50830"/>
    </source>
</evidence>
<dbReference type="SMART" id="SM00318">
    <property type="entry name" value="SNc"/>
    <property type="match status" value="1"/>
</dbReference>
<evidence type="ECO:0000313" key="4">
    <source>
        <dbReference type="Proteomes" id="UP000216361"/>
    </source>
</evidence>
<dbReference type="RefSeq" id="WP_094410622.1">
    <property type="nucleotide sequence ID" value="NZ_BMJZ01000003.1"/>
</dbReference>
<evidence type="ECO:0000256" key="1">
    <source>
        <dbReference type="SAM" id="MobiDB-lite"/>
    </source>
</evidence>
<dbReference type="EMBL" id="NOXS01000035">
    <property type="protein sequence ID" value="OYQ16985.1"/>
    <property type="molecule type" value="Genomic_DNA"/>
</dbReference>
<reference evidence="3 4" key="1">
    <citation type="submission" date="2017-07" db="EMBL/GenBank/DDBJ databases">
        <title>Elstera cyanobacteriorum sp. nov., a novel bacterium isolated from cyanobacterial aggregates in a eutrophic lake.</title>
        <authorList>
            <person name="Cai H."/>
        </authorList>
    </citation>
    <scope>NUCLEOTIDE SEQUENCE [LARGE SCALE GENOMIC DNA]</scope>
    <source>
        <strain evidence="3 4">TH019</strain>
    </source>
</reference>
<dbReference type="PROSITE" id="PS50830">
    <property type="entry name" value="TNASE_3"/>
    <property type="match status" value="1"/>
</dbReference>
<organism evidence="3 4">
    <name type="scientific">Elstera cyanobacteriorum</name>
    <dbReference type="NCBI Taxonomy" id="2022747"/>
    <lineage>
        <taxon>Bacteria</taxon>
        <taxon>Pseudomonadati</taxon>
        <taxon>Pseudomonadota</taxon>
        <taxon>Alphaproteobacteria</taxon>
        <taxon>Rhodospirillales</taxon>
        <taxon>Rhodospirillaceae</taxon>
        <taxon>Elstera</taxon>
    </lineage>
</organism>
<dbReference type="OrthoDB" id="9805504at2"/>
<proteinExistence type="predicted"/>
<dbReference type="SUPFAM" id="SSF50199">
    <property type="entry name" value="Staphylococcal nuclease"/>
    <property type="match status" value="1"/>
</dbReference>